<organism evidence="1 2">
    <name type="scientific">Pseudomonas laurentiana</name>
    <dbReference type="NCBI Taxonomy" id="2364649"/>
    <lineage>
        <taxon>Bacteria</taxon>
        <taxon>Pseudomonadati</taxon>
        <taxon>Pseudomonadota</taxon>
        <taxon>Gammaproteobacteria</taxon>
        <taxon>Pseudomonadales</taxon>
        <taxon>Pseudomonadaceae</taxon>
        <taxon>Pseudomonas</taxon>
    </lineage>
</organism>
<comment type="caution">
    <text evidence="1">The sequence shown here is derived from an EMBL/GenBank/DDBJ whole genome shotgun (WGS) entry which is preliminary data.</text>
</comment>
<reference evidence="1 2" key="1">
    <citation type="submission" date="2020-02" db="EMBL/GenBank/DDBJ databases">
        <title>Broccoli isolated Pseudomonas sp.</title>
        <authorList>
            <person name="Fujikawa T."/>
            <person name="Sawada H."/>
        </authorList>
    </citation>
    <scope>NUCLEOTIDE SEQUENCE [LARGE SCALE GENOMIC DNA]</scope>
    <source>
        <strain evidence="1 2">JCM 32154</strain>
    </source>
</reference>
<keyword evidence="2" id="KW-1185">Reference proteome</keyword>
<protein>
    <submittedName>
        <fullName evidence="1">Universal stress protein</fullName>
    </submittedName>
</protein>
<feature type="non-terminal residue" evidence="1">
    <location>
        <position position="1"/>
    </location>
</feature>
<accession>A0A6I5RV38</accession>
<dbReference type="AlphaFoldDB" id="A0A6I5RV38"/>
<name>A0A6I5RV38_9PSED</name>
<proteinExistence type="predicted"/>
<evidence type="ECO:0000313" key="2">
    <source>
        <dbReference type="Proteomes" id="UP000471751"/>
    </source>
</evidence>
<dbReference type="EMBL" id="JAAHBT010000254">
    <property type="protein sequence ID" value="NES11466.1"/>
    <property type="molecule type" value="Genomic_DNA"/>
</dbReference>
<dbReference type="Proteomes" id="UP000471751">
    <property type="component" value="Unassembled WGS sequence"/>
</dbReference>
<gene>
    <name evidence="1" type="ORF">G3O07_19670</name>
</gene>
<sequence>GVATPLGRTAARVLQLSPVPVYMVPLAQHLGRRKG</sequence>
<evidence type="ECO:0000313" key="1">
    <source>
        <dbReference type="EMBL" id="NES11466.1"/>
    </source>
</evidence>